<evidence type="ECO:0000256" key="3">
    <source>
        <dbReference type="ARBA" id="ARBA00022679"/>
    </source>
</evidence>
<evidence type="ECO:0000259" key="4">
    <source>
        <dbReference type="Pfam" id="PF08241"/>
    </source>
</evidence>
<dbReference type="InterPro" id="IPR013216">
    <property type="entry name" value="Methyltransf_11"/>
</dbReference>
<dbReference type="RefSeq" id="WP_103074330.1">
    <property type="nucleotide sequence ID" value="NZ_NPZB01000001.1"/>
</dbReference>
<accession>A0A2K1Q2K2</accession>
<dbReference type="Pfam" id="PF08241">
    <property type="entry name" value="Methyltransf_11"/>
    <property type="match status" value="1"/>
</dbReference>
<evidence type="ECO:0000313" key="5">
    <source>
        <dbReference type="EMBL" id="PNS09264.1"/>
    </source>
</evidence>
<comment type="caution">
    <text evidence="5">The sequence shown here is derived from an EMBL/GenBank/DDBJ whole genome shotgun (WGS) entry which is preliminary data.</text>
</comment>
<dbReference type="EMBL" id="NPZB01000001">
    <property type="protein sequence ID" value="PNS09264.1"/>
    <property type="molecule type" value="Genomic_DNA"/>
</dbReference>
<evidence type="ECO:0000256" key="1">
    <source>
        <dbReference type="ARBA" id="ARBA00008361"/>
    </source>
</evidence>
<dbReference type="GO" id="GO:0008757">
    <property type="term" value="F:S-adenosylmethionine-dependent methyltransferase activity"/>
    <property type="evidence" value="ECO:0007669"/>
    <property type="project" value="InterPro"/>
</dbReference>
<protein>
    <submittedName>
        <fullName evidence="5">Methyltransferase</fullName>
    </submittedName>
</protein>
<dbReference type="InterPro" id="IPR051052">
    <property type="entry name" value="Diverse_substrate_MTase"/>
</dbReference>
<dbReference type="GO" id="GO:0032259">
    <property type="term" value="P:methylation"/>
    <property type="evidence" value="ECO:0007669"/>
    <property type="project" value="UniProtKB-KW"/>
</dbReference>
<dbReference type="PANTHER" id="PTHR44942:SF4">
    <property type="entry name" value="METHYLTRANSFERASE TYPE 11 DOMAIN-CONTAINING PROTEIN"/>
    <property type="match status" value="1"/>
</dbReference>
<dbReference type="Proteomes" id="UP000236220">
    <property type="component" value="Unassembled WGS sequence"/>
</dbReference>
<reference evidence="5 6" key="1">
    <citation type="submission" date="2017-08" db="EMBL/GenBank/DDBJ databases">
        <title>Lysobacter sylvestris genome.</title>
        <authorList>
            <person name="Zhang D.-C."/>
            <person name="Albuquerque L."/>
            <person name="Franca L."/>
            <person name="Froufe H.J.C."/>
            <person name="Barroso C."/>
            <person name="Egas C."/>
            <person name="Da Costa M."/>
            <person name="Margesin R."/>
        </authorList>
    </citation>
    <scope>NUCLEOTIDE SEQUENCE [LARGE SCALE GENOMIC DNA]</scope>
    <source>
        <strain evidence="5 6">AM20-91</strain>
    </source>
</reference>
<proteinExistence type="inferred from homology"/>
<evidence type="ECO:0000256" key="2">
    <source>
        <dbReference type="ARBA" id="ARBA00022603"/>
    </source>
</evidence>
<organism evidence="5 6">
    <name type="scientific">Solilutibacter silvestris</name>
    <dbReference type="NCBI Taxonomy" id="1645665"/>
    <lineage>
        <taxon>Bacteria</taxon>
        <taxon>Pseudomonadati</taxon>
        <taxon>Pseudomonadota</taxon>
        <taxon>Gammaproteobacteria</taxon>
        <taxon>Lysobacterales</taxon>
        <taxon>Lysobacteraceae</taxon>
        <taxon>Solilutibacter</taxon>
    </lineage>
</organism>
<feature type="domain" description="Methyltransferase type 11" evidence="4">
    <location>
        <begin position="42"/>
        <end position="130"/>
    </location>
</feature>
<sequence length="253" mass="27864">MPTFSDHFSAVAADYAAARPEYPPALFDWIASIAPARGLCWEAGCGSGQATRDLARRFDHVHASDPSAAQIAQAPKLANVDFAVETGERCGLPDATADVVCVAQALHWFDRAAFFAEVERVLRPGGVLVVWGYQDLVAPTGLEAANRAFRDAIHPYWPPERIDVDAGYAGYPWPFPAIDVPQFEMVADWPLQRLLGYFSSSSASKRYREATGRDAVVESTPALEQAWGDAATQRVRWPLFVRAFRKPVLEEAR</sequence>
<dbReference type="Gene3D" id="3.40.50.150">
    <property type="entry name" value="Vaccinia Virus protein VP39"/>
    <property type="match status" value="1"/>
</dbReference>
<name>A0A2K1Q2K2_9GAMM</name>
<dbReference type="PANTHER" id="PTHR44942">
    <property type="entry name" value="METHYLTRANSF_11 DOMAIN-CONTAINING PROTEIN"/>
    <property type="match status" value="1"/>
</dbReference>
<comment type="similarity">
    <text evidence="1">Belongs to the methyltransferase superfamily.</text>
</comment>
<gene>
    <name evidence="5" type="ORF">Lysil_0893</name>
</gene>
<dbReference type="AlphaFoldDB" id="A0A2K1Q2K2"/>
<dbReference type="InterPro" id="IPR029063">
    <property type="entry name" value="SAM-dependent_MTases_sf"/>
</dbReference>
<dbReference type="OrthoDB" id="9797252at2"/>
<keyword evidence="2 5" id="KW-0489">Methyltransferase</keyword>
<keyword evidence="3 5" id="KW-0808">Transferase</keyword>
<dbReference type="CDD" id="cd02440">
    <property type="entry name" value="AdoMet_MTases"/>
    <property type="match status" value="1"/>
</dbReference>
<keyword evidence="6" id="KW-1185">Reference proteome</keyword>
<evidence type="ECO:0000313" key="6">
    <source>
        <dbReference type="Proteomes" id="UP000236220"/>
    </source>
</evidence>
<dbReference type="SUPFAM" id="SSF53335">
    <property type="entry name" value="S-adenosyl-L-methionine-dependent methyltransferases"/>
    <property type="match status" value="1"/>
</dbReference>